<evidence type="ECO:0000313" key="5">
    <source>
        <dbReference type="Proteomes" id="UP000190951"/>
    </source>
</evidence>
<dbReference type="Gene3D" id="3.20.20.150">
    <property type="entry name" value="Divalent-metal-dependent TIM barrel enzymes"/>
    <property type="match status" value="1"/>
</dbReference>
<dbReference type="Pfam" id="PF01261">
    <property type="entry name" value="AP_endonuc_2"/>
    <property type="match status" value="1"/>
</dbReference>
<dbReference type="NCBIfam" id="TIGR00542">
    <property type="entry name" value="hxl6Piso_put"/>
    <property type="match status" value="1"/>
</dbReference>
<evidence type="ECO:0000313" key="4">
    <source>
        <dbReference type="EMBL" id="URZ10007.1"/>
    </source>
</evidence>
<dbReference type="AlphaFoldDB" id="A0A1S8L9M3"/>
<dbReference type="NCBIfam" id="NF009688">
    <property type="entry name" value="PRK13209.1"/>
    <property type="match status" value="1"/>
</dbReference>
<dbReference type="InterPro" id="IPR036237">
    <property type="entry name" value="Xyl_isomerase-like_sf"/>
</dbReference>
<dbReference type="GO" id="GO:0016861">
    <property type="term" value="F:intramolecular oxidoreductase activity, interconverting aldoses and ketoses"/>
    <property type="evidence" value="ECO:0007669"/>
    <property type="project" value="InterPro"/>
</dbReference>
<name>A0A1S8L9M3_9CLOT</name>
<protein>
    <recommendedName>
        <fullName evidence="2">L-ribulose-5-phosphate 3-epimerase</fullName>
    </recommendedName>
</protein>
<dbReference type="RefSeq" id="WP_077833135.1">
    <property type="nucleotide sequence ID" value="NZ_CP096983.1"/>
</dbReference>
<dbReference type="KEGG" id="crw:CROST_007150"/>
<dbReference type="GO" id="GO:0019852">
    <property type="term" value="P:L-ascorbic acid metabolic process"/>
    <property type="evidence" value="ECO:0007669"/>
    <property type="project" value="TreeGrafter"/>
</dbReference>
<keyword evidence="5" id="KW-1185">Reference proteome</keyword>
<dbReference type="Proteomes" id="UP000190951">
    <property type="component" value="Chromosome"/>
</dbReference>
<reference evidence="4 5" key="1">
    <citation type="submission" date="2022-04" db="EMBL/GenBank/DDBJ databases">
        <title>Genome sequence of C. roseum typestrain.</title>
        <authorList>
            <person name="Poehlein A."/>
            <person name="Schoch T."/>
            <person name="Duerre P."/>
            <person name="Daniel R."/>
        </authorList>
    </citation>
    <scope>NUCLEOTIDE SEQUENCE [LARGE SCALE GENOMIC DNA]</scope>
    <source>
        <strain evidence="4 5">DSM 7320</strain>
    </source>
</reference>
<gene>
    <name evidence="4" type="primary">ulaE</name>
    <name evidence="4" type="ORF">CROST_007150</name>
</gene>
<dbReference type="PANTHER" id="PTHR43489:SF1">
    <property type="entry name" value="L-RIBULOSE-5-PHOSPHATE 3-EPIMERASE SGBU-RELATED"/>
    <property type="match status" value="1"/>
</dbReference>
<accession>A0A1S8L9M3</accession>
<dbReference type="SUPFAM" id="SSF51658">
    <property type="entry name" value="Xylose isomerase-like"/>
    <property type="match status" value="1"/>
</dbReference>
<dbReference type="PANTHER" id="PTHR43489">
    <property type="entry name" value="ISOMERASE"/>
    <property type="match status" value="1"/>
</dbReference>
<organism evidence="4 5">
    <name type="scientific">Clostridium felsineum</name>
    <dbReference type="NCBI Taxonomy" id="36839"/>
    <lineage>
        <taxon>Bacteria</taxon>
        <taxon>Bacillati</taxon>
        <taxon>Bacillota</taxon>
        <taxon>Clostridia</taxon>
        <taxon>Eubacteriales</taxon>
        <taxon>Clostridiaceae</taxon>
        <taxon>Clostridium</taxon>
    </lineage>
</organism>
<dbReference type="InterPro" id="IPR004560">
    <property type="entry name" value="L-Ru-5P_3-Epase"/>
</dbReference>
<dbReference type="GO" id="GO:0034015">
    <property type="term" value="F:L-ribulose-5-phosphate 3-epimerase activity"/>
    <property type="evidence" value="ECO:0007669"/>
    <property type="project" value="TreeGrafter"/>
</dbReference>
<evidence type="ECO:0000259" key="3">
    <source>
        <dbReference type="Pfam" id="PF01261"/>
    </source>
</evidence>
<keyword evidence="1 4" id="KW-0413">Isomerase</keyword>
<sequence length="288" mass="32962">MEKYDLGLYEKAMPKDLSWCEKFICAKEAGYDFVEISIDETDEKLARLDSSKEERIEILKTSYEIGIPISTMCLSGHRKYPLGSLDENVRNNGMEIMKKAIDFAMDLGIRIIQLAGYDVYYENSTEETKELFNKNLIKAVEYAAKRGIILAFETMETEFMNTVGKAMKYVKSVDSPYLGVYPDSGNLTNAAITYNNSVFEDIKSGKGHIAAFHLKETVPGKFREIPFGTGHVDFEKIIETAWSLGVRKYVAEFWYVGSENWREEIKFVNKFISEKINKIIEERGDRSA</sequence>
<feature type="domain" description="Xylose isomerase-like TIM barrel" evidence="3">
    <location>
        <begin position="26"/>
        <end position="269"/>
    </location>
</feature>
<evidence type="ECO:0000256" key="2">
    <source>
        <dbReference type="NCBIfam" id="TIGR00542"/>
    </source>
</evidence>
<dbReference type="STRING" id="84029.CROST_15100"/>
<dbReference type="EMBL" id="CP096983">
    <property type="protein sequence ID" value="URZ10007.1"/>
    <property type="molecule type" value="Genomic_DNA"/>
</dbReference>
<proteinExistence type="predicted"/>
<dbReference type="NCBIfam" id="NF009689">
    <property type="entry name" value="PRK13210.1"/>
    <property type="match status" value="1"/>
</dbReference>
<evidence type="ECO:0000256" key="1">
    <source>
        <dbReference type="ARBA" id="ARBA00023235"/>
    </source>
</evidence>
<dbReference type="InterPro" id="IPR013022">
    <property type="entry name" value="Xyl_isomerase-like_TIM-brl"/>
</dbReference>
<dbReference type="InterPro" id="IPR050417">
    <property type="entry name" value="Sugar_Epim/Isomerase"/>
</dbReference>